<evidence type="ECO:0000256" key="1">
    <source>
        <dbReference type="SAM" id="Phobius"/>
    </source>
</evidence>
<feature type="transmembrane region" description="Helical" evidence="1">
    <location>
        <begin position="7"/>
        <end position="27"/>
    </location>
</feature>
<protein>
    <submittedName>
        <fullName evidence="2">Uncharacterized protein</fullName>
    </submittedName>
</protein>
<evidence type="ECO:0000313" key="2">
    <source>
        <dbReference type="EMBL" id="CAL1682499.1"/>
    </source>
</evidence>
<keyword evidence="1" id="KW-1133">Transmembrane helix</keyword>
<sequence length="202" mass="23092">MMDNLGDIYYLVQLIVWQILIFLRDFIFHEFTWFTPAEENLDNANSEILGVTPQHPAADFFVLFTVCGLLFAFMILSANSPKNEASYHDISNIETISTAFENDLSPLWYSKAANSSLISCFHACNSINPSRDIVLKNQNISHSAFSKCRVSRQLKTSNYSVHSIYSQHPQKKQVNCPASQATSREWLIRRTRSGHVYGKYPM</sequence>
<name>A0AAV2NRQ8_9HYME</name>
<proteinExistence type="predicted"/>
<organism evidence="2 3">
    <name type="scientific">Lasius platythorax</name>
    <dbReference type="NCBI Taxonomy" id="488582"/>
    <lineage>
        <taxon>Eukaryota</taxon>
        <taxon>Metazoa</taxon>
        <taxon>Ecdysozoa</taxon>
        <taxon>Arthropoda</taxon>
        <taxon>Hexapoda</taxon>
        <taxon>Insecta</taxon>
        <taxon>Pterygota</taxon>
        <taxon>Neoptera</taxon>
        <taxon>Endopterygota</taxon>
        <taxon>Hymenoptera</taxon>
        <taxon>Apocrita</taxon>
        <taxon>Aculeata</taxon>
        <taxon>Formicoidea</taxon>
        <taxon>Formicidae</taxon>
        <taxon>Formicinae</taxon>
        <taxon>Lasius</taxon>
        <taxon>Lasius</taxon>
    </lineage>
</organism>
<dbReference type="AlphaFoldDB" id="A0AAV2NRQ8"/>
<feature type="transmembrane region" description="Helical" evidence="1">
    <location>
        <begin position="60"/>
        <end position="78"/>
    </location>
</feature>
<gene>
    <name evidence="2" type="ORF">LPLAT_LOCUS8419</name>
</gene>
<evidence type="ECO:0000313" key="3">
    <source>
        <dbReference type="Proteomes" id="UP001497644"/>
    </source>
</evidence>
<dbReference type="EMBL" id="OZ034827">
    <property type="protein sequence ID" value="CAL1682499.1"/>
    <property type="molecule type" value="Genomic_DNA"/>
</dbReference>
<keyword evidence="1" id="KW-0472">Membrane</keyword>
<reference evidence="2" key="1">
    <citation type="submission" date="2024-04" db="EMBL/GenBank/DDBJ databases">
        <authorList>
            <consortium name="Molecular Ecology Group"/>
        </authorList>
    </citation>
    <scope>NUCLEOTIDE SEQUENCE</scope>
</reference>
<keyword evidence="1" id="KW-0812">Transmembrane</keyword>
<dbReference type="Proteomes" id="UP001497644">
    <property type="component" value="Chromosome 4"/>
</dbReference>
<accession>A0AAV2NRQ8</accession>
<keyword evidence="3" id="KW-1185">Reference proteome</keyword>